<reference evidence="8 9" key="1">
    <citation type="journal article" date="2007" name="Nature">
        <title>Evolution of genes and genomes on the Drosophila phylogeny.</title>
        <authorList>
            <consortium name="Drosophila 12 Genomes Consortium"/>
            <person name="Clark A.G."/>
            <person name="Eisen M.B."/>
            <person name="Smith D.R."/>
            <person name="Bergman C.M."/>
            <person name="Oliver B."/>
            <person name="Markow T.A."/>
            <person name="Kaufman T.C."/>
            <person name="Kellis M."/>
            <person name="Gelbart W."/>
            <person name="Iyer V.N."/>
            <person name="Pollard D.A."/>
            <person name="Sackton T.B."/>
            <person name="Larracuente A.M."/>
            <person name="Singh N.D."/>
            <person name="Abad J.P."/>
            <person name="Abt D.N."/>
            <person name="Adryan B."/>
            <person name="Aguade M."/>
            <person name="Akashi H."/>
            <person name="Anderson W.W."/>
            <person name="Aquadro C.F."/>
            <person name="Ardell D.H."/>
            <person name="Arguello R."/>
            <person name="Artieri C.G."/>
            <person name="Barbash D.A."/>
            <person name="Barker D."/>
            <person name="Barsanti P."/>
            <person name="Batterham P."/>
            <person name="Batzoglou S."/>
            <person name="Begun D."/>
            <person name="Bhutkar A."/>
            <person name="Blanco E."/>
            <person name="Bosak S.A."/>
            <person name="Bradley R.K."/>
            <person name="Brand A.D."/>
            <person name="Brent M.R."/>
            <person name="Brooks A.N."/>
            <person name="Brown R.H."/>
            <person name="Butlin R.K."/>
            <person name="Caggese C."/>
            <person name="Calvi B.R."/>
            <person name="Bernardo de Carvalho A."/>
            <person name="Caspi A."/>
            <person name="Castrezana S."/>
            <person name="Celniker S.E."/>
            <person name="Chang J.L."/>
            <person name="Chapple C."/>
            <person name="Chatterji S."/>
            <person name="Chinwalla A."/>
            <person name="Civetta A."/>
            <person name="Clifton S.W."/>
            <person name="Comeron J.M."/>
            <person name="Costello J.C."/>
            <person name="Coyne J.A."/>
            <person name="Daub J."/>
            <person name="David R.G."/>
            <person name="Delcher A.L."/>
            <person name="Delehaunty K."/>
            <person name="Do C.B."/>
            <person name="Ebling H."/>
            <person name="Edwards K."/>
            <person name="Eickbush T."/>
            <person name="Evans J.D."/>
            <person name="Filipski A."/>
            <person name="Findeiss S."/>
            <person name="Freyhult E."/>
            <person name="Fulton L."/>
            <person name="Fulton R."/>
            <person name="Garcia A.C."/>
            <person name="Gardiner A."/>
            <person name="Garfield D.A."/>
            <person name="Garvin B.E."/>
            <person name="Gibson G."/>
            <person name="Gilbert D."/>
            <person name="Gnerre S."/>
            <person name="Godfrey J."/>
            <person name="Good R."/>
            <person name="Gotea V."/>
            <person name="Gravely B."/>
            <person name="Greenberg A.J."/>
            <person name="Griffiths-Jones S."/>
            <person name="Gross S."/>
            <person name="Guigo R."/>
            <person name="Gustafson E.A."/>
            <person name="Haerty W."/>
            <person name="Hahn M.W."/>
            <person name="Halligan D.L."/>
            <person name="Halpern A.L."/>
            <person name="Halter G.M."/>
            <person name="Han M.V."/>
            <person name="Heger A."/>
            <person name="Hillier L."/>
            <person name="Hinrichs A.S."/>
            <person name="Holmes I."/>
            <person name="Hoskins R.A."/>
            <person name="Hubisz M.J."/>
            <person name="Hultmark D."/>
            <person name="Huntley M.A."/>
            <person name="Jaffe D.B."/>
            <person name="Jagadeeshan S."/>
            <person name="Jeck W.R."/>
            <person name="Johnson J."/>
            <person name="Jones C.D."/>
            <person name="Jordan W.C."/>
            <person name="Karpen G.H."/>
            <person name="Kataoka E."/>
            <person name="Keightley P.D."/>
            <person name="Kheradpour P."/>
            <person name="Kirkness E.F."/>
            <person name="Koerich L.B."/>
            <person name="Kristiansen K."/>
            <person name="Kudrna D."/>
            <person name="Kulathinal R.J."/>
            <person name="Kumar S."/>
            <person name="Kwok R."/>
            <person name="Lander E."/>
            <person name="Langley C.H."/>
            <person name="Lapoint R."/>
            <person name="Lazzaro B.P."/>
            <person name="Lee S.J."/>
            <person name="Levesque L."/>
            <person name="Li R."/>
            <person name="Lin C.F."/>
            <person name="Lin M.F."/>
            <person name="Lindblad-Toh K."/>
            <person name="Llopart A."/>
            <person name="Long M."/>
            <person name="Low L."/>
            <person name="Lozovsky E."/>
            <person name="Lu J."/>
            <person name="Luo M."/>
            <person name="Machado C.A."/>
            <person name="Makalowski W."/>
            <person name="Marzo M."/>
            <person name="Matsuda M."/>
            <person name="Matzkin L."/>
            <person name="McAllister B."/>
            <person name="McBride C.S."/>
            <person name="McKernan B."/>
            <person name="McKernan K."/>
            <person name="Mendez-Lago M."/>
            <person name="Minx P."/>
            <person name="Mollenhauer M.U."/>
            <person name="Montooth K."/>
            <person name="Mount S.M."/>
            <person name="Mu X."/>
            <person name="Myers E."/>
            <person name="Negre B."/>
            <person name="Newfeld S."/>
            <person name="Nielsen R."/>
            <person name="Noor M.A."/>
            <person name="O'Grady P."/>
            <person name="Pachter L."/>
            <person name="Papaceit M."/>
            <person name="Parisi M.J."/>
            <person name="Parisi M."/>
            <person name="Parts L."/>
            <person name="Pedersen J.S."/>
            <person name="Pesole G."/>
            <person name="Phillippy A.M."/>
            <person name="Ponting C.P."/>
            <person name="Pop M."/>
            <person name="Porcelli D."/>
            <person name="Powell J.R."/>
            <person name="Prohaska S."/>
            <person name="Pruitt K."/>
            <person name="Puig M."/>
            <person name="Quesneville H."/>
            <person name="Ram K.R."/>
            <person name="Rand D."/>
            <person name="Rasmussen M.D."/>
            <person name="Reed L.K."/>
            <person name="Reenan R."/>
            <person name="Reily A."/>
            <person name="Remington K.A."/>
            <person name="Rieger T.T."/>
            <person name="Ritchie M.G."/>
            <person name="Robin C."/>
            <person name="Rogers Y.H."/>
            <person name="Rohde C."/>
            <person name="Rozas J."/>
            <person name="Rubenfield M.J."/>
            <person name="Ruiz A."/>
            <person name="Russo S."/>
            <person name="Salzberg S.L."/>
            <person name="Sanchez-Gracia A."/>
            <person name="Saranga D.J."/>
            <person name="Sato H."/>
            <person name="Schaeffer S.W."/>
            <person name="Schatz M.C."/>
            <person name="Schlenke T."/>
            <person name="Schwartz R."/>
            <person name="Segarra C."/>
            <person name="Singh R.S."/>
            <person name="Sirot L."/>
            <person name="Sirota M."/>
            <person name="Sisneros N.B."/>
            <person name="Smith C.D."/>
            <person name="Smith T.F."/>
            <person name="Spieth J."/>
            <person name="Stage D.E."/>
            <person name="Stark A."/>
            <person name="Stephan W."/>
            <person name="Strausberg R.L."/>
            <person name="Strempel S."/>
            <person name="Sturgill D."/>
            <person name="Sutton G."/>
            <person name="Sutton G.G."/>
            <person name="Tao W."/>
            <person name="Teichmann S."/>
            <person name="Tobari Y.N."/>
            <person name="Tomimura Y."/>
            <person name="Tsolas J.M."/>
            <person name="Valente V.L."/>
            <person name="Venter E."/>
            <person name="Venter J.C."/>
            <person name="Vicario S."/>
            <person name="Vieira F.G."/>
            <person name="Vilella A.J."/>
            <person name="Villasante A."/>
            <person name="Walenz B."/>
            <person name="Wang J."/>
            <person name="Wasserman M."/>
            <person name="Watts T."/>
            <person name="Wilson D."/>
            <person name="Wilson R.K."/>
            <person name="Wing R.A."/>
            <person name="Wolfner M.F."/>
            <person name="Wong A."/>
            <person name="Wong G.K."/>
            <person name="Wu C.I."/>
            <person name="Wu G."/>
            <person name="Yamamoto D."/>
            <person name="Yang H.P."/>
            <person name="Yang S.P."/>
            <person name="Yorke J.A."/>
            <person name="Yoshida K."/>
            <person name="Zdobnov E."/>
            <person name="Zhang P."/>
            <person name="Zhang Y."/>
            <person name="Zimin A.V."/>
            <person name="Baldwin J."/>
            <person name="Abdouelleil A."/>
            <person name="Abdulkadir J."/>
            <person name="Abebe A."/>
            <person name="Abera B."/>
            <person name="Abreu J."/>
            <person name="Acer S.C."/>
            <person name="Aftuck L."/>
            <person name="Alexander A."/>
            <person name="An P."/>
            <person name="Anderson E."/>
            <person name="Anderson S."/>
            <person name="Arachi H."/>
            <person name="Azer M."/>
            <person name="Bachantsang P."/>
            <person name="Barry A."/>
            <person name="Bayul T."/>
            <person name="Berlin A."/>
            <person name="Bessette D."/>
            <person name="Bloom T."/>
            <person name="Blye J."/>
            <person name="Boguslavskiy L."/>
            <person name="Bonnet C."/>
            <person name="Boukhgalter B."/>
            <person name="Bourzgui I."/>
            <person name="Brown A."/>
            <person name="Cahill P."/>
            <person name="Channer S."/>
            <person name="Cheshatsang Y."/>
            <person name="Chuda L."/>
            <person name="Citroen M."/>
            <person name="Collymore A."/>
            <person name="Cooke P."/>
            <person name="Costello M."/>
            <person name="D'Aco K."/>
            <person name="Daza R."/>
            <person name="De Haan G."/>
            <person name="DeGray S."/>
            <person name="DeMaso C."/>
            <person name="Dhargay N."/>
            <person name="Dooley K."/>
            <person name="Dooley E."/>
            <person name="Doricent M."/>
            <person name="Dorje P."/>
            <person name="Dorjee K."/>
            <person name="Dupes A."/>
            <person name="Elong R."/>
            <person name="Falk J."/>
            <person name="Farina A."/>
            <person name="Faro S."/>
            <person name="Ferguson D."/>
            <person name="Fisher S."/>
            <person name="Foley C.D."/>
            <person name="Franke A."/>
            <person name="Friedrich D."/>
            <person name="Gadbois L."/>
            <person name="Gearin G."/>
            <person name="Gearin C.R."/>
            <person name="Giannoukos G."/>
            <person name="Goode T."/>
            <person name="Graham J."/>
            <person name="Grandbois E."/>
            <person name="Grewal S."/>
            <person name="Gyaltsen K."/>
            <person name="Hafez N."/>
            <person name="Hagos B."/>
            <person name="Hall J."/>
            <person name="Henson C."/>
            <person name="Hollinger A."/>
            <person name="Honan T."/>
            <person name="Huard M.D."/>
            <person name="Hughes L."/>
            <person name="Hurhula B."/>
            <person name="Husby M.E."/>
            <person name="Kamat A."/>
            <person name="Kanga B."/>
            <person name="Kashin S."/>
            <person name="Khazanovich D."/>
            <person name="Kisner P."/>
            <person name="Lance K."/>
            <person name="Lara M."/>
            <person name="Lee W."/>
            <person name="Lennon N."/>
            <person name="Letendre F."/>
            <person name="LeVine R."/>
            <person name="Lipovsky A."/>
            <person name="Liu X."/>
            <person name="Liu J."/>
            <person name="Liu S."/>
            <person name="Lokyitsang T."/>
            <person name="Lokyitsang Y."/>
            <person name="Lubonja R."/>
            <person name="Lui A."/>
            <person name="MacDonald P."/>
            <person name="Magnisalis V."/>
            <person name="Maru K."/>
            <person name="Matthews C."/>
            <person name="McCusker W."/>
            <person name="McDonough S."/>
            <person name="Mehta T."/>
            <person name="Meldrim J."/>
            <person name="Meneus L."/>
            <person name="Mihai O."/>
            <person name="Mihalev A."/>
            <person name="Mihova T."/>
            <person name="Mittelman R."/>
            <person name="Mlenga V."/>
            <person name="Montmayeur A."/>
            <person name="Mulrain L."/>
            <person name="Navidi A."/>
            <person name="Naylor J."/>
            <person name="Negash T."/>
            <person name="Nguyen T."/>
            <person name="Nguyen N."/>
            <person name="Nicol R."/>
            <person name="Norbu C."/>
            <person name="Norbu N."/>
            <person name="Novod N."/>
            <person name="O'Neill B."/>
            <person name="Osman S."/>
            <person name="Markiewicz E."/>
            <person name="Oyono O.L."/>
            <person name="Patti C."/>
            <person name="Phunkhang P."/>
            <person name="Pierre F."/>
            <person name="Priest M."/>
            <person name="Raghuraman S."/>
            <person name="Rege F."/>
            <person name="Reyes R."/>
            <person name="Rise C."/>
            <person name="Rogov P."/>
            <person name="Ross K."/>
            <person name="Ryan E."/>
            <person name="Settipalli S."/>
            <person name="Shea T."/>
            <person name="Sherpa N."/>
            <person name="Shi L."/>
            <person name="Shih D."/>
            <person name="Sparrow T."/>
            <person name="Spaulding J."/>
            <person name="Stalker J."/>
            <person name="Stange-Thomann N."/>
            <person name="Stavropoulos S."/>
            <person name="Stone C."/>
            <person name="Strader C."/>
            <person name="Tesfaye S."/>
            <person name="Thomson T."/>
            <person name="Thoulutsang Y."/>
            <person name="Thoulutsang D."/>
            <person name="Topham K."/>
            <person name="Topping I."/>
            <person name="Tsamla T."/>
            <person name="Vassiliev H."/>
            <person name="Vo A."/>
            <person name="Wangchuk T."/>
            <person name="Wangdi T."/>
            <person name="Weiand M."/>
            <person name="Wilkinson J."/>
            <person name="Wilson A."/>
            <person name="Yadav S."/>
            <person name="Young G."/>
            <person name="Yu Q."/>
            <person name="Zembek L."/>
            <person name="Zhong D."/>
            <person name="Zimmer A."/>
            <person name="Zwirko Z."/>
            <person name="Jaffe D.B."/>
            <person name="Alvarez P."/>
            <person name="Brockman W."/>
            <person name="Butler J."/>
            <person name="Chin C."/>
            <person name="Gnerre S."/>
            <person name="Grabherr M."/>
            <person name="Kleber M."/>
            <person name="Mauceli E."/>
            <person name="MacCallum I."/>
        </authorList>
    </citation>
    <scope>NUCLEOTIDE SEQUENCE [LARGE SCALE GENOMIC DNA]</scope>
    <source>
        <strain evidence="9">MSH-3 / Tucson 14011-0111.49</strain>
    </source>
</reference>
<evidence type="ECO:0000256" key="7">
    <source>
        <dbReference type="SAM" id="Phobius"/>
    </source>
</evidence>
<evidence type="ECO:0000256" key="4">
    <source>
        <dbReference type="ARBA" id="ARBA00023136"/>
    </source>
</evidence>
<feature type="transmembrane region" description="Helical" evidence="7">
    <location>
        <begin position="41"/>
        <end position="63"/>
    </location>
</feature>
<dbReference type="STRING" id="7234.B4GVL1"/>
<dbReference type="KEGG" id="dpe:6597474"/>
<dbReference type="InterPro" id="IPR019013">
    <property type="entry name" value="Vma21"/>
</dbReference>
<feature type="transmembrane region" description="Helical" evidence="7">
    <location>
        <begin position="75"/>
        <end position="96"/>
    </location>
</feature>
<proteinExistence type="predicted"/>
<keyword evidence="1 7" id="KW-0812">Transmembrane</keyword>
<dbReference type="eggNOG" id="KOG4783">
    <property type="taxonomic scope" value="Eukaryota"/>
</dbReference>
<evidence type="ECO:0000256" key="2">
    <source>
        <dbReference type="ARBA" id="ARBA00022824"/>
    </source>
</evidence>
<evidence type="ECO:0000256" key="3">
    <source>
        <dbReference type="ARBA" id="ARBA00022989"/>
    </source>
</evidence>
<sequence>MTNTNKKSSAGIGGTGCPAAPSKQPRQQSKDSQDYSSFKTVLFYCMLTVCLPVVTFFLLRAVVLDGFFEMSKLKVDIFSAVGAVVSLHMALGLYIYRATCEVPVIKASKVD</sequence>
<gene>
    <name evidence="8" type="primary">Dper\GL14676</name>
    <name evidence="8" type="ORF">Dper_GL14676</name>
</gene>
<feature type="region of interest" description="Disordered" evidence="6">
    <location>
        <begin position="1"/>
        <end position="32"/>
    </location>
</feature>
<name>B4GVL1_DROPE</name>
<dbReference type="PhylomeDB" id="B4GVL1"/>
<dbReference type="Pfam" id="PF09446">
    <property type="entry name" value="VMA21"/>
    <property type="match status" value="1"/>
</dbReference>
<evidence type="ECO:0000256" key="1">
    <source>
        <dbReference type="ARBA" id="ARBA00022692"/>
    </source>
</evidence>
<dbReference type="AlphaFoldDB" id="B4GVL1"/>
<dbReference type="OMA" id="FFEMSKL"/>
<keyword evidence="5" id="KW-0968">Cytoplasmic vesicle</keyword>
<dbReference type="HOGENOM" id="CLU_143588_2_0_1"/>
<dbReference type="GO" id="GO:0070072">
    <property type="term" value="P:vacuolar proton-transporting V-type ATPase complex assembly"/>
    <property type="evidence" value="ECO:0007669"/>
    <property type="project" value="InterPro"/>
</dbReference>
<keyword evidence="4 7" id="KW-0472">Membrane</keyword>
<dbReference type="OrthoDB" id="160405at2759"/>
<keyword evidence="3 7" id="KW-1133">Transmembrane helix</keyword>
<protein>
    <submittedName>
        <fullName evidence="8">GL14676</fullName>
    </submittedName>
</protein>
<evidence type="ECO:0000256" key="6">
    <source>
        <dbReference type="SAM" id="MobiDB-lite"/>
    </source>
</evidence>
<evidence type="ECO:0000256" key="5">
    <source>
        <dbReference type="ARBA" id="ARBA00023329"/>
    </source>
</evidence>
<keyword evidence="9" id="KW-1185">Reference proteome</keyword>
<dbReference type="EMBL" id="CH479193">
    <property type="protein sequence ID" value="EDW26706.1"/>
    <property type="molecule type" value="Genomic_DNA"/>
</dbReference>
<organism evidence="9">
    <name type="scientific">Drosophila persimilis</name>
    <name type="common">Fruit fly</name>
    <dbReference type="NCBI Taxonomy" id="7234"/>
    <lineage>
        <taxon>Eukaryota</taxon>
        <taxon>Metazoa</taxon>
        <taxon>Ecdysozoa</taxon>
        <taxon>Arthropoda</taxon>
        <taxon>Hexapoda</taxon>
        <taxon>Insecta</taxon>
        <taxon>Pterygota</taxon>
        <taxon>Neoptera</taxon>
        <taxon>Endopterygota</taxon>
        <taxon>Diptera</taxon>
        <taxon>Brachycera</taxon>
        <taxon>Muscomorpha</taxon>
        <taxon>Ephydroidea</taxon>
        <taxon>Drosophilidae</taxon>
        <taxon>Drosophila</taxon>
        <taxon>Sophophora</taxon>
    </lineage>
</organism>
<keyword evidence="2" id="KW-0256">Endoplasmic reticulum</keyword>
<accession>B4GVL1</accession>
<dbReference type="Proteomes" id="UP000008744">
    <property type="component" value="Unassembled WGS sequence"/>
</dbReference>
<dbReference type="GO" id="GO:0031410">
    <property type="term" value="C:cytoplasmic vesicle"/>
    <property type="evidence" value="ECO:0007669"/>
    <property type="project" value="UniProtKB-KW"/>
</dbReference>
<evidence type="ECO:0000313" key="9">
    <source>
        <dbReference type="Proteomes" id="UP000008744"/>
    </source>
</evidence>
<evidence type="ECO:0000313" key="8">
    <source>
        <dbReference type="EMBL" id="EDW26706.1"/>
    </source>
</evidence>